<dbReference type="Proteomes" id="UP000076154">
    <property type="component" value="Unassembled WGS sequence"/>
</dbReference>
<gene>
    <name evidence="2" type="primary">Pdp1_1</name>
    <name evidence="2" type="ORF">Hypma_004962</name>
</gene>
<dbReference type="GO" id="GO:0004722">
    <property type="term" value="F:protein serine/threonine phosphatase activity"/>
    <property type="evidence" value="ECO:0007669"/>
    <property type="project" value="InterPro"/>
</dbReference>
<evidence type="ECO:0000313" key="3">
    <source>
        <dbReference type="Proteomes" id="UP000076154"/>
    </source>
</evidence>
<dbReference type="STRING" id="39966.A0A369JXF0"/>
<dbReference type="InterPro" id="IPR001932">
    <property type="entry name" value="PPM-type_phosphatase-like_dom"/>
</dbReference>
<dbReference type="SUPFAM" id="SSF81606">
    <property type="entry name" value="PP2C-like"/>
    <property type="match status" value="1"/>
</dbReference>
<dbReference type="InParanoid" id="A0A369JXF0"/>
<evidence type="ECO:0000259" key="1">
    <source>
        <dbReference type="PROSITE" id="PS51746"/>
    </source>
</evidence>
<dbReference type="SMART" id="SM00332">
    <property type="entry name" value="PP2Cc"/>
    <property type="match status" value="1"/>
</dbReference>
<name>A0A369JXF0_HYPMA</name>
<dbReference type="CDD" id="cd00143">
    <property type="entry name" value="PP2Cc"/>
    <property type="match status" value="1"/>
</dbReference>
<dbReference type="InterPro" id="IPR036457">
    <property type="entry name" value="PPM-type-like_dom_sf"/>
</dbReference>
<organism evidence="2 3">
    <name type="scientific">Hypsizygus marmoreus</name>
    <name type="common">White beech mushroom</name>
    <name type="synonym">Agaricus marmoreus</name>
    <dbReference type="NCBI Taxonomy" id="39966"/>
    <lineage>
        <taxon>Eukaryota</taxon>
        <taxon>Fungi</taxon>
        <taxon>Dikarya</taxon>
        <taxon>Basidiomycota</taxon>
        <taxon>Agaricomycotina</taxon>
        <taxon>Agaricomycetes</taxon>
        <taxon>Agaricomycetidae</taxon>
        <taxon>Agaricales</taxon>
        <taxon>Tricholomatineae</taxon>
        <taxon>Lyophyllaceae</taxon>
        <taxon>Hypsizygus</taxon>
    </lineage>
</organism>
<dbReference type="PANTHER" id="PTHR13832:SF792">
    <property type="entry name" value="GM14286P"/>
    <property type="match status" value="1"/>
</dbReference>
<dbReference type="EMBL" id="LUEZ02000021">
    <property type="protein sequence ID" value="RDB27009.1"/>
    <property type="molecule type" value="Genomic_DNA"/>
</dbReference>
<dbReference type="Gene3D" id="3.60.40.10">
    <property type="entry name" value="PPM-type phosphatase domain"/>
    <property type="match status" value="1"/>
</dbReference>
<evidence type="ECO:0000313" key="2">
    <source>
        <dbReference type="EMBL" id="RDB27009.1"/>
    </source>
</evidence>
<reference evidence="2" key="1">
    <citation type="submission" date="2018-04" db="EMBL/GenBank/DDBJ databases">
        <title>Whole genome sequencing of Hypsizygus marmoreus.</title>
        <authorList>
            <person name="Choi I.-G."/>
            <person name="Min B."/>
            <person name="Kim J.-G."/>
            <person name="Kim S."/>
            <person name="Oh Y.-L."/>
            <person name="Kong W.-S."/>
            <person name="Park H."/>
            <person name="Jeong J."/>
            <person name="Song E.-S."/>
        </authorList>
    </citation>
    <scope>NUCLEOTIDE SEQUENCE [LARGE SCALE GENOMIC DNA]</scope>
    <source>
        <strain evidence="2">51987-8</strain>
    </source>
</reference>
<comment type="caution">
    <text evidence="2">The sequence shown here is derived from an EMBL/GenBank/DDBJ whole genome shotgun (WGS) entry which is preliminary data.</text>
</comment>
<dbReference type="OrthoDB" id="420076at2759"/>
<accession>A0A369JXF0</accession>
<proteinExistence type="predicted"/>
<dbReference type="PROSITE" id="PS51746">
    <property type="entry name" value="PPM_2"/>
    <property type="match status" value="1"/>
</dbReference>
<dbReference type="PANTHER" id="PTHR13832">
    <property type="entry name" value="PROTEIN PHOSPHATASE 2C"/>
    <property type="match status" value="1"/>
</dbReference>
<dbReference type="AlphaFoldDB" id="A0A369JXF0"/>
<protein>
    <submittedName>
        <fullName evidence="2">[Pyruvate dehydrogenase [acetyl-transferring]]-phosphatase 1, mitochondrial</fullName>
    </submittedName>
</protein>
<keyword evidence="3" id="KW-1185">Reference proteome</keyword>
<dbReference type="Pfam" id="PF00481">
    <property type="entry name" value="PP2C"/>
    <property type="match status" value="1"/>
</dbReference>
<feature type="domain" description="PPM-type phosphatase" evidence="1">
    <location>
        <begin position="29"/>
        <end position="436"/>
    </location>
</feature>
<sequence length="437" mass="48599">MSDTSILADARATFLSCCGSHTYPGRIDTVAFQPTPARIPEDRHVVEEWDDIQGDSPWLFLAVLDGHGGTDAADYTANHLPKLIRNAVRNKIANTNPEQFDPDSISILLRSEIQKFDNSLGKAVQDLCPRPKKLTESQVQALIDGPNASVISRAYCGTTLTAALIDGDKKHLWVVGLGDSSAVLSRVQQGTFRNGERLIKLHSTETPSEYARIKLDHPSYESNILKDDRILGGLNVTRAIGDFCFKLHSSYSKHLFIKFPSTFSEVSRHGIIRYNHSPPYVTAESEVRHFDLSSLRKDEPILILYTDGVDNIVNGQFLFRQQNPSTHDPAAVIGALLGEFVDHQFLRDVFDHEVELKWNGAGANRAVEVLGNILAGKDAERLKKALNPDLLSVRDEKDLYIDDTTIIFGGSIQRTEYLQERSSSPWLNVTFVIAFGS</sequence>
<dbReference type="InterPro" id="IPR015655">
    <property type="entry name" value="PP2C"/>
</dbReference>